<evidence type="ECO:0000256" key="15">
    <source>
        <dbReference type="HAMAP-Rule" id="MF_01398"/>
    </source>
</evidence>
<dbReference type="SUPFAM" id="SSF81573">
    <property type="entry name" value="F1F0 ATP synthase subunit B, membrane domain"/>
    <property type="match status" value="1"/>
</dbReference>
<keyword evidence="4 15" id="KW-0138">CF(0)</keyword>
<sequence length="164" mass="18827">MDLLIPEIGLIFWHTLSFLLLLFLLAKFAWKPVMKAIGDRERSIENALDAAEKAKQEMARLTNENEQLLKDARAERDLILKEAREIKEQLLKDAKEQAQLEGNRMIEKARIEINNQKAIAMADVKNQVSKLSLEIARKVLQQELADKNKQEALVGELLKEVKLN</sequence>
<evidence type="ECO:0000256" key="6">
    <source>
        <dbReference type="ARBA" id="ARBA00022781"/>
    </source>
</evidence>
<feature type="transmembrane region" description="Helical" evidence="15">
    <location>
        <begin position="12"/>
        <end position="30"/>
    </location>
</feature>
<dbReference type="InterPro" id="IPR028987">
    <property type="entry name" value="ATP_synth_B-like_membr_sf"/>
</dbReference>
<keyword evidence="6 15" id="KW-0375">Hydrogen ion transport</keyword>
<keyword evidence="5 15" id="KW-0812">Transmembrane</keyword>
<comment type="function">
    <text evidence="11 15">F(1)F(0) ATP synthase produces ATP from ADP in the presence of a proton or sodium gradient. F-type ATPases consist of two structural domains, F(1) containing the extramembraneous catalytic core and F(0) containing the membrane proton channel, linked together by a central stalk and a peripheral stalk. During catalysis, ATP synthesis in the catalytic domain of F(1) is coupled via a rotary mechanism of the central stalk subunits to proton translocation.</text>
</comment>
<dbReference type="InterPro" id="IPR050059">
    <property type="entry name" value="ATP_synthase_B_chain"/>
</dbReference>
<dbReference type="InterPro" id="IPR002146">
    <property type="entry name" value="ATP_synth_b/b'su_bac/chlpt"/>
</dbReference>
<comment type="subcellular location">
    <subcellularLocation>
        <location evidence="15">Cell membrane</location>
        <topology evidence="15">Single-pass membrane protein</topology>
    </subcellularLocation>
    <subcellularLocation>
        <location evidence="14">Endomembrane system</location>
        <topology evidence="14">Single-pass membrane protein</topology>
    </subcellularLocation>
</comment>
<evidence type="ECO:0000256" key="3">
    <source>
        <dbReference type="ARBA" id="ARBA00022475"/>
    </source>
</evidence>
<evidence type="ECO:0000256" key="17">
    <source>
        <dbReference type="SAM" id="Coils"/>
    </source>
</evidence>
<keyword evidence="8 15" id="KW-0406">Ion transport</keyword>
<evidence type="ECO:0000313" key="18">
    <source>
        <dbReference type="EMBL" id="MFC0321448.1"/>
    </source>
</evidence>
<dbReference type="InterPro" id="IPR005864">
    <property type="entry name" value="ATP_synth_F0_bsu_bac"/>
</dbReference>
<evidence type="ECO:0000256" key="1">
    <source>
        <dbReference type="ARBA" id="ARBA00005513"/>
    </source>
</evidence>
<keyword evidence="19" id="KW-1185">Reference proteome</keyword>
<evidence type="ECO:0000256" key="7">
    <source>
        <dbReference type="ARBA" id="ARBA00022989"/>
    </source>
</evidence>
<evidence type="ECO:0000256" key="12">
    <source>
        <dbReference type="ARBA" id="ARBA00025614"/>
    </source>
</evidence>
<organism evidence="18 19">
    <name type="scientific">Olivibacter oleidegradans</name>
    <dbReference type="NCBI Taxonomy" id="760123"/>
    <lineage>
        <taxon>Bacteria</taxon>
        <taxon>Pseudomonadati</taxon>
        <taxon>Bacteroidota</taxon>
        <taxon>Sphingobacteriia</taxon>
        <taxon>Sphingobacteriales</taxon>
        <taxon>Sphingobacteriaceae</taxon>
        <taxon>Olivibacter</taxon>
    </lineage>
</organism>
<evidence type="ECO:0000256" key="8">
    <source>
        <dbReference type="ARBA" id="ARBA00023065"/>
    </source>
</evidence>
<accession>A0ABV6HU18</accession>
<evidence type="ECO:0000256" key="4">
    <source>
        <dbReference type="ARBA" id="ARBA00022547"/>
    </source>
</evidence>
<keyword evidence="17" id="KW-0175">Coiled coil</keyword>
<evidence type="ECO:0000256" key="2">
    <source>
        <dbReference type="ARBA" id="ARBA00022448"/>
    </source>
</evidence>
<evidence type="ECO:0000256" key="13">
    <source>
        <dbReference type="ARBA" id="ARBA00026054"/>
    </source>
</evidence>
<evidence type="ECO:0000256" key="10">
    <source>
        <dbReference type="ARBA" id="ARBA00023310"/>
    </source>
</evidence>
<dbReference type="Gene3D" id="1.20.5.620">
    <property type="entry name" value="F1F0 ATP synthase subunit B, membrane domain"/>
    <property type="match status" value="1"/>
</dbReference>
<keyword evidence="10 15" id="KW-0066">ATP synthesis</keyword>
<gene>
    <name evidence="15" type="primary">atpF</name>
    <name evidence="18" type="ORF">ACFFI0_24230</name>
</gene>
<evidence type="ECO:0000256" key="16">
    <source>
        <dbReference type="RuleBase" id="RU003848"/>
    </source>
</evidence>
<comment type="subunit">
    <text evidence="13">F-type ATPases have 2 components, F(1) - the catalytic core - and F(0) - the membrane proton channel. F(1) has five subunits: alpha(3), beta(3), gamma(1), delta(1), epsilon(1). F(0) has four main subunits: a(1), b(2) and c(10-14). The alpha and beta chains form an alternating ring which encloses part of the gamma chain. F(1) is attached to F(0) by a central stalk formed by the gamma and epsilon chains, while a peripheral stalk is formed by the delta and b chains.</text>
</comment>
<evidence type="ECO:0000313" key="19">
    <source>
        <dbReference type="Proteomes" id="UP001589774"/>
    </source>
</evidence>
<name>A0ABV6HU18_9SPHI</name>
<dbReference type="EMBL" id="JBHLWO010000006">
    <property type="protein sequence ID" value="MFC0321448.1"/>
    <property type="molecule type" value="Genomic_DNA"/>
</dbReference>
<reference evidence="18 19" key="1">
    <citation type="submission" date="2024-09" db="EMBL/GenBank/DDBJ databases">
        <authorList>
            <person name="Sun Q."/>
            <person name="Mori K."/>
        </authorList>
    </citation>
    <scope>NUCLEOTIDE SEQUENCE [LARGE SCALE GENOMIC DNA]</scope>
    <source>
        <strain evidence="18 19">CCM 7765</strain>
    </source>
</reference>
<dbReference type="NCBIfam" id="NF011041">
    <property type="entry name" value="PRK14471.1"/>
    <property type="match status" value="1"/>
</dbReference>
<evidence type="ECO:0000256" key="9">
    <source>
        <dbReference type="ARBA" id="ARBA00023136"/>
    </source>
</evidence>
<evidence type="ECO:0000256" key="11">
    <source>
        <dbReference type="ARBA" id="ARBA00025198"/>
    </source>
</evidence>
<keyword evidence="3 15" id="KW-1003">Cell membrane</keyword>
<dbReference type="PANTHER" id="PTHR33445:SF1">
    <property type="entry name" value="ATP SYNTHASE SUBUNIT B"/>
    <property type="match status" value="1"/>
</dbReference>
<proteinExistence type="inferred from homology"/>
<keyword evidence="2 15" id="KW-0813">Transport</keyword>
<dbReference type="Pfam" id="PF00430">
    <property type="entry name" value="ATP-synt_B"/>
    <property type="match status" value="1"/>
</dbReference>
<comment type="similarity">
    <text evidence="1 15 16">Belongs to the ATPase B chain family.</text>
</comment>
<comment type="caution">
    <text evidence="18">The sequence shown here is derived from an EMBL/GenBank/DDBJ whole genome shotgun (WGS) entry which is preliminary data.</text>
</comment>
<protein>
    <recommendedName>
        <fullName evidence="15">ATP synthase subunit b</fullName>
    </recommendedName>
    <alternativeName>
        <fullName evidence="15">ATP synthase F(0) sector subunit b</fullName>
    </alternativeName>
    <alternativeName>
        <fullName evidence="15">ATPase subunit I</fullName>
    </alternativeName>
    <alternativeName>
        <fullName evidence="15">F-type ATPase subunit b</fullName>
        <shortName evidence="15">F-ATPase subunit b</shortName>
    </alternativeName>
</protein>
<evidence type="ECO:0000256" key="14">
    <source>
        <dbReference type="ARBA" id="ARBA00037847"/>
    </source>
</evidence>
<comment type="subunit">
    <text evidence="15">F-type ATPases have 2 components, F(1) - the catalytic core - and F(0) - the membrane proton channel. F(1) has five subunits: alpha(3), beta(3), gamma(1), delta(1), epsilon(1). F(0) has three main subunits: a(1), b(2) and c(10-14). The alpha and beta chains form an alternating ring which encloses part of the gamma chain. F(1) is attached to F(0) by a central stalk formed by the gamma and epsilon chains, while a peripheral stalk is formed by the delta and b chains.</text>
</comment>
<dbReference type="CDD" id="cd06503">
    <property type="entry name" value="ATP-synt_Fo_b"/>
    <property type="match status" value="1"/>
</dbReference>
<keyword evidence="7 15" id="KW-1133">Transmembrane helix</keyword>
<dbReference type="PANTHER" id="PTHR33445">
    <property type="entry name" value="ATP SYNTHASE SUBUNIT B', CHLOROPLASTIC"/>
    <property type="match status" value="1"/>
</dbReference>
<feature type="coiled-coil region" evidence="17">
    <location>
        <begin position="37"/>
        <end position="100"/>
    </location>
</feature>
<dbReference type="HAMAP" id="MF_01398">
    <property type="entry name" value="ATP_synth_b_bprime"/>
    <property type="match status" value="1"/>
</dbReference>
<keyword evidence="9 15" id="KW-0472">Membrane</keyword>
<evidence type="ECO:0000256" key="5">
    <source>
        <dbReference type="ARBA" id="ARBA00022692"/>
    </source>
</evidence>
<dbReference type="NCBIfam" id="TIGR01144">
    <property type="entry name" value="ATP_synt_b"/>
    <property type="match status" value="1"/>
</dbReference>
<comment type="function">
    <text evidence="12">Component of the F(0) channel, it forms part of the peripheral stalk, linking F(1) to F(0). The b'-subunit is a diverged and duplicated form of b found in plants and photosynthetic bacteria.</text>
</comment>
<dbReference type="Proteomes" id="UP001589774">
    <property type="component" value="Unassembled WGS sequence"/>
</dbReference>
<dbReference type="RefSeq" id="WP_013668420.1">
    <property type="nucleotide sequence ID" value="NZ_JBHLWO010000006.1"/>
</dbReference>